<organism evidence="2 3">
    <name type="scientific">Leucobacter ruminantium</name>
    <dbReference type="NCBI Taxonomy" id="1289170"/>
    <lineage>
        <taxon>Bacteria</taxon>
        <taxon>Bacillati</taxon>
        <taxon>Actinomycetota</taxon>
        <taxon>Actinomycetes</taxon>
        <taxon>Micrococcales</taxon>
        <taxon>Microbacteriaceae</taxon>
        <taxon>Leucobacter</taxon>
    </lineage>
</organism>
<accession>A0A939LXD1</accession>
<dbReference type="Proteomes" id="UP000664398">
    <property type="component" value="Unassembled WGS sequence"/>
</dbReference>
<dbReference type="SMART" id="SM00955">
    <property type="entry name" value="RNB"/>
    <property type="match status" value="1"/>
</dbReference>
<dbReference type="RefSeq" id="WP_208044634.1">
    <property type="nucleotide sequence ID" value="NZ_JAGDYL010000003.1"/>
</dbReference>
<dbReference type="SUPFAM" id="SSF50249">
    <property type="entry name" value="Nucleic acid-binding proteins"/>
    <property type="match status" value="1"/>
</dbReference>
<evidence type="ECO:0000313" key="3">
    <source>
        <dbReference type="Proteomes" id="UP000664398"/>
    </source>
</evidence>
<dbReference type="InterPro" id="IPR001900">
    <property type="entry name" value="RNase_II/R"/>
</dbReference>
<gene>
    <name evidence="2" type="ORF">J4H91_02235</name>
</gene>
<feature type="domain" description="RNB" evidence="1">
    <location>
        <begin position="54"/>
        <end position="386"/>
    </location>
</feature>
<dbReference type="Pfam" id="PF18614">
    <property type="entry name" value="RNase_II_C_S1"/>
    <property type="match status" value="1"/>
</dbReference>
<proteinExistence type="predicted"/>
<reference evidence="2" key="1">
    <citation type="submission" date="2021-03" db="EMBL/GenBank/DDBJ databases">
        <title>Leucobacter chromiisoli sp. nov., isolated from chromium-containing soil of chemical plant.</title>
        <authorList>
            <person name="Xu Z."/>
        </authorList>
    </citation>
    <scope>NUCLEOTIDE SEQUENCE</scope>
    <source>
        <strain evidence="2">A2</strain>
    </source>
</reference>
<evidence type="ECO:0000313" key="2">
    <source>
        <dbReference type="EMBL" id="MBO1804137.1"/>
    </source>
</evidence>
<sequence length="495" mass="52882">MPSRRTHIAPRSARGSLTAALTALREEFEVPDDFPADVLTEAETAAASGPAEAALDLRDVPFVTLDPPGSRDLDQAFHIERSGHGFVLRYAIADVPAFVRPGGAVDAEARRRGQTLYLPDGTVPLHPPVLSEDRASLLPGAERTAYVWTIPVDEHGLSGFEGSAAGPARVERAVIRSRSRLDYVSAQRDLDAETAEEPLLRLREFGRLRIEQELRRGGASLNLPDEEIVRDAHGYRIERRSPLAVEDWNAQLSLLAGMVAARMMLDGGIGILRTMPAAEESALSEFRGRVAALGLPWDEAVDYGDYLRSVPRGTTQGMAVLHAASSLFRGADYTVFGVRGQDGAPIAPPERPEQAAIAAPYAHVTAPLRRLVDRWGLVICASLCAETPVPEWAVASLADLPALMRASSSRAGRLGAAALDRIEAALLHDRVGEALPATVLEVRGSRTRLQIEDPPVTALGPAETPAGGALKAGANTGVRVLRADVPSGEIELTIA</sequence>
<dbReference type="AlphaFoldDB" id="A0A939LXD1"/>
<protein>
    <submittedName>
        <fullName evidence="2">RNB domain-containing ribonuclease</fullName>
    </submittedName>
</protein>
<dbReference type="Pfam" id="PF00773">
    <property type="entry name" value="RNB"/>
    <property type="match status" value="1"/>
</dbReference>
<dbReference type="GO" id="GO:0003723">
    <property type="term" value="F:RNA binding"/>
    <property type="evidence" value="ECO:0007669"/>
    <property type="project" value="InterPro"/>
</dbReference>
<keyword evidence="3" id="KW-1185">Reference proteome</keyword>
<dbReference type="GO" id="GO:0004540">
    <property type="term" value="F:RNA nuclease activity"/>
    <property type="evidence" value="ECO:0007669"/>
    <property type="project" value="InterPro"/>
</dbReference>
<comment type="caution">
    <text evidence="2">The sequence shown here is derived from an EMBL/GenBank/DDBJ whole genome shotgun (WGS) entry which is preliminary data.</text>
</comment>
<dbReference type="InterPro" id="IPR050180">
    <property type="entry name" value="RNR_Ribonuclease"/>
</dbReference>
<dbReference type="PANTHER" id="PTHR23355:SF9">
    <property type="entry name" value="DIS3-LIKE EXONUCLEASE 2"/>
    <property type="match status" value="1"/>
</dbReference>
<dbReference type="PANTHER" id="PTHR23355">
    <property type="entry name" value="RIBONUCLEASE"/>
    <property type="match status" value="1"/>
</dbReference>
<dbReference type="InterPro" id="IPR012340">
    <property type="entry name" value="NA-bd_OB-fold"/>
</dbReference>
<evidence type="ECO:0000259" key="1">
    <source>
        <dbReference type="SMART" id="SM00955"/>
    </source>
</evidence>
<dbReference type="EMBL" id="JAGDYL010000003">
    <property type="protein sequence ID" value="MBO1804137.1"/>
    <property type="molecule type" value="Genomic_DNA"/>
</dbReference>
<name>A0A939LXD1_9MICO</name>
<dbReference type="GO" id="GO:0006402">
    <property type="term" value="P:mRNA catabolic process"/>
    <property type="evidence" value="ECO:0007669"/>
    <property type="project" value="TreeGrafter"/>
</dbReference>
<dbReference type="InterPro" id="IPR040596">
    <property type="entry name" value="RNase_II_C_S1"/>
</dbReference>